<evidence type="ECO:0000256" key="1">
    <source>
        <dbReference type="ARBA" id="ARBA00009437"/>
    </source>
</evidence>
<comment type="caution">
    <text evidence="7">The sequence shown here is derived from an EMBL/GenBank/DDBJ whole genome shotgun (WGS) entry which is preliminary data.</text>
</comment>
<dbReference type="Gene3D" id="3.40.190.290">
    <property type="match status" value="1"/>
</dbReference>
<accession>S7TBS1</accession>
<dbReference type="InterPro" id="IPR036390">
    <property type="entry name" value="WH_DNA-bd_sf"/>
</dbReference>
<dbReference type="GO" id="GO:2000142">
    <property type="term" value="P:regulation of DNA-templated transcription initiation"/>
    <property type="evidence" value="ECO:0007669"/>
    <property type="project" value="TreeGrafter"/>
</dbReference>
<dbReference type="STRING" id="1121439.dsat_2915"/>
<keyword evidence="3" id="KW-0238">DNA-binding</keyword>
<dbReference type="SUPFAM" id="SSF53850">
    <property type="entry name" value="Periplasmic binding protein-like II"/>
    <property type="match status" value="1"/>
</dbReference>
<dbReference type="InterPro" id="IPR005119">
    <property type="entry name" value="LysR_subst-bd"/>
</dbReference>
<dbReference type="PROSITE" id="PS50931">
    <property type="entry name" value="HTH_LYSR"/>
    <property type="match status" value="1"/>
</dbReference>
<dbReference type="eggNOG" id="COG0583">
    <property type="taxonomic scope" value="Bacteria"/>
</dbReference>
<dbReference type="InterPro" id="IPR036388">
    <property type="entry name" value="WH-like_DNA-bd_sf"/>
</dbReference>
<keyword evidence="2" id="KW-0805">Transcription regulation</keyword>
<dbReference type="OrthoDB" id="464481at2"/>
<dbReference type="EMBL" id="ATHI01000018">
    <property type="protein sequence ID" value="EPR34071.1"/>
    <property type="molecule type" value="Genomic_DNA"/>
</dbReference>
<dbReference type="Gene3D" id="1.10.10.10">
    <property type="entry name" value="Winged helix-like DNA-binding domain superfamily/Winged helix DNA-binding domain"/>
    <property type="match status" value="1"/>
</dbReference>
<comment type="similarity">
    <text evidence="1">Belongs to the LysR transcriptional regulatory family.</text>
</comment>
<evidence type="ECO:0000256" key="4">
    <source>
        <dbReference type="ARBA" id="ARBA00023159"/>
    </source>
</evidence>
<evidence type="ECO:0000313" key="8">
    <source>
        <dbReference type="Proteomes" id="UP000014975"/>
    </source>
</evidence>
<dbReference type="Pfam" id="PF00126">
    <property type="entry name" value="HTH_1"/>
    <property type="match status" value="1"/>
</dbReference>
<dbReference type="GO" id="GO:0003677">
    <property type="term" value="F:DNA binding"/>
    <property type="evidence" value="ECO:0007669"/>
    <property type="project" value="UniProtKB-KW"/>
</dbReference>
<name>S7TBS1_9BACT</name>
<keyword evidence="5" id="KW-0804">Transcription</keyword>
<dbReference type="Proteomes" id="UP000014975">
    <property type="component" value="Unassembled WGS sequence"/>
</dbReference>
<dbReference type="SUPFAM" id="SSF46785">
    <property type="entry name" value="Winged helix' DNA-binding domain"/>
    <property type="match status" value="1"/>
</dbReference>
<dbReference type="PANTHER" id="PTHR30293:SF2">
    <property type="entry name" value="TRANSCRIPTIONAL ACTIVATOR PROTEIN NHAR"/>
    <property type="match status" value="1"/>
</dbReference>
<reference evidence="7 8" key="1">
    <citation type="journal article" date="2013" name="Genome Announc.">
        <title>Draft genome sequences for three mercury-methylating, sulfate-reducing bacteria.</title>
        <authorList>
            <person name="Brown S.D."/>
            <person name="Hurt R.A.Jr."/>
            <person name="Gilmour C.C."/>
            <person name="Elias D.A."/>
        </authorList>
    </citation>
    <scope>NUCLEOTIDE SEQUENCE [LARGE SCALE GENOMIC DNA]</scope>
    <source>
        <strain evidence="7 8">DSM 16529</strain>
    </source>
</reference>
<feature type="domain" description="HTH lysR-type" evidence="6">
    <location>
        <begin position="1"/>
        <end position="58"/>
    </location>
</feature>
<keyword evidence="8" id="KW-1185">Reference proteome</keyword>
<gene>
    <name evidence="7" type="ORF">dsat_2915</name>
</gene>
<proteinExistence type="inferred from homology"/>
<dbReference type="RefSeq" id="WP_020886880.1">
    <property type="nucleotide sequence ID" value="NZ_ATHI01000018.1"/>
</dbReference>
<evidence type="ECO:0000256" key="5">
    <source>
        <dbReference type="ARBA" id="ARBA00023163"/>
    </source>
</evidence>
<dbReference type="AlphaFoldDB" id="S7TBS1"/>
<evidence type="ECO:0000256" key="2">
    <source>
        <dbReference type="ARBA" id="ARBA00023015"/>
    </source>
</evidence>
<dbReference type="PANTHER" id="PTHR30293">
    <property type="entry name" value="TRANSCRIPTIONAL REGULATORY PROTEIN NAC-RELATED"/>
    <property type="match status" value="1"/>
</dbReference>
<organism evidence="7 8">
    <name type="scientific">Alkalidesulfovibrio alkalitolerans DSM 16529</name>
    <dbReference type="NCBI Taxonomy" id="1121439"/>
    <lineage>
        <taxon>Bacteria</taxon>
        <taxon>Pseudomonadati</taxon>
        <taxon>Thermodesulfobacteriota</taxon>
        <taxon>Desulfovibrionia</taxon>
        <taxon>Desulfovibrionales</taxon>
        <taxon>Desulfovibrionaceae</taxon>
        <taxon>Alkalidesulfovibrio</taxon>
    </lineage>
</organism>
<protein>
    <submittedName>
        <fullName evidence="7">Transcriptional regulator, LysR family</fullName>
    </submittedName>
</protein>
<evidence type="ECO:0000259" key="6">
    <source>
        <dbReference type="PROSITE" id="PS50931"/>
    </source>
</evidence>
<dbReference type="InterPro" id="IPR000847">
    <property type="entry name" value="LysR_HTH_N"/>
</dbReference>
<dbReference type="Pfam" id="PF03466">
    <property type="entry name" value="LysR_substrate"/>
    <property type="match status" value="1"/>
</dbReference>
<sequence length="297" mass="32461">MNLKHLKYFWAVGHTRSVAKAAKQLHLTPQTVSSQIKLLERELESSLLSPAGRGIELTEAGRVALAYADQIFSLGDEMAAALKTHAGQGLSIFRVGMSDVVPKSLALRLLAPLGASAEPIRLICRVGRFDWLLGELALHRLDMVVADRPMPPGLSVRAYNHKLGESPMAFFAPSDLVRKADPFPVCLVGVPLVLPGPNTAVRGELDRWIGQARLVPKVMGEFDDSGLMKAFAQANKCCFPAPAILSKEIVARYEVEELGRVSSVREAFWLIGTERRVSHPATRSVLDTARSGLFDFQ</sequence>
<dbReference type="GO" id="GO:0003700">
    <property type="term" value="F:DNA-binding transcription factor activity"/>
    <property type="evidence" value="ECO:0007669"/>
    <property type="project" value="InterPro"/>
</dbReference>
<evidence type="ECO:0000256" key="3">
    <source>
        <dbReference type="ARBA" id="ARBA00023125"/>
    </source>
</evidence>
<dbReference type="NCBIfam" id="NF008284">
    <property type="entry name" value="PRK11062.1"/>
    <property type="match status" value="1"/>
</dbReference>
<evidence type="ECO:0000313" key="7">
    <source>
        <dbReference type="EMBL" id="EPR34071.1"/>
    </source>
</evidence>
<keyword evidence="4" id="KW-0010">Activator</keyword>